<dbReference type="Gene3D" id="1.10.12.10">
    <property type="entry name" value="Lyase 2-enoyl-coa Hydratase, Chain A, domain 2"/>
    <property type="match status" value="1"/>
</dbReference>
<dbReference type="PANTHER" id="PTHR43459:SF1">
    <property type="entry name" value="EG:BACN32G11.4 PROTEIN"/>
    <property type="match status" value="1"/>
</dbReference>
<dbReference type="Proteomes" id="UP000008229">
    <property type="component" value="Chromosome"/>
</dbReference>
<reference evidence="3" key="2">
    <citation type="submission" date="2010-01" db="EMBL/GenBank/DDBJ databases">
        <title>The complete genome of Conexibacter woesei DSM 14684.</title>
        <authorList>
            <consortium name="US DOE Joint Genome Institute (JGI-PGF)"/>
            <person name="Lucas S."/>
            <person name="Copeland A."/>
            <person name="Lapidus A."/>
            <person name="Glavina del Rio T."/>
            <person name="Dalin E."/>
            <person name="Tice H."/>
            <person name="Bruce D."/>
            <person name="Goodwin L."/>
            <person name="Pitluck S."/>
            <person name="Kyrpides N."/>
            <person name="Mavromatis K."/>
            <person name="Ivanova N."/>
            <person name="Mikhailova N."/>
            <person name="Chertkov O."/>
            <person name="Brettin T."/>
            <person name="Detter J.C."/>
            <person name="Han C."/>
            <person name="Larimer F."/>
            <person name="Land M."/>
            <person name="Hauser L."/>
            <person name="Markowitz V."/>
            <person name="Cheng J.-F."/>
            <person name="Hugenholtz P."/>
            <person name="Woyke T."/>
            <person name="Wu D."/>
            <person name="Pukall R."/>
            <person name="Steenblock K."/>
            <person name="Schneider S."/>
            <person name="Klenk H.-P."/>
            <person name="Eisen J.A."/>
        </authorList>
    </citation>
    <scope>NUCLEOTIDE SEQUENCE [LARGE SCALE GENOMIC DNA]</scope>
    <source>
        <strain evidence="3">DSM 14684 / CIP 108061 / JCM 11494 / NBRC 100937 / ID131577</strain>
    </source>
</reference>
<comment type="similarity">
    <text evidence="1">Belongs to the enoyl-CoA hydratase/isomerase family.</text>
</comment>
<keyword evidence="2" id="KW-0413">Isomerase</keyword>
<evidence type="ECO:0000256" key="1">
    <source>
        <dbReference type="ARBA" id="ARBA00005254"/>
    </source>
</evidence>
<dbReference type="AlphaFoldDB" id="D3F5E6"/>
<dbReference type="OrthoDB" id="9777711at2"/>
<dbReference type="eggNOG" id="COG1024">
    <property type="taxonomic scope" value="Bacteria"/>
</dbReference>
<dbReference type="GO" id="GO:0016853">
    <property type="term" value="F:isomerase activity"/>
    <property type="evidence" value="ECO:0007669"/>
    <property type="project" value="UniProtKB-KW"/>
</dbReference>
<organism evidence="2 3">
    <name type="scientific">Conexibacter woesei (strain DSM 14684 / CCUG 47730 / CIP 108061 / JCM 11494 / NBRC 100937 / ID131577)</name>
    <dbReference type="NCBI Taxonomy" id="469383"/>
    <lineage>
        <taxon>Bacteria</taxon>
        <taxon>Bacillati</taxon>
        <taxon>Actinomycetota</taxon>
        <taxon>Thermoleophilia</taxon>
        <taxon>Solirubrobacterales</taxon>
        <taxon>Conexibacteraceae</taxon>
        <taxon>Conexibacter</taxon>
    </lineage>
</organism>
<dbReference type="CDD" id="cd06558">
    <property type="entry name" value="crotonase-like"/>
    <property type="match status" value="1"/>
</dbReference>
<dbReference type="InterPro" id="IPR001753">
    <property type="entry name" value="Enoyl-CoA_hydra/iso"/>
</dbReference>
<accession>D3F5E6</accession>
<proteinExistence type="inferred from homology"/>
<dbReference type="PANTHER" id="PTHR43459">
    <property type="entry name" value="ENOYL-COA HYDRATASE"/>
    <property type="match status" value="1"/>
</dbReference>
<gene>
    <name evidence="2" type="ordered locus">Cwoe_2188</name>
</gene>
<sequence length="255" mass="26660">MAVEVSHEGPVLTIALDRPDQLNACTRELHVELAAAVKQARSPEVRAVILTGNGRGFCVGQDLGEVRADGGGGNDVRLRTLYNPTIRALRALEKPVIAAVNGVCAGAGLSLAAACDIRVASEHAKFVPAFANIGLIPDAGASYHLVHVLGYAKAFEWMTSGRHLGAEEARALGLVSEVLVPDALLEHAGERAQALAAMTGAAVGLTKRLMQQALHTTLDEQLELEAQLQGYAGSTPEYAAALDAFLDRSAAKRGG</sequence>
<dbReference type="Pfam" id="PF00378">
    <property type="entry name" value="ECH_1"/>
    <property type="match status" value="1"/>
</dbReference>
<dbReference type="InterPro" id="IPR029045">
    <property type="entry name" value="ClpP/crotonase-like_dom_sf"/>
</dbReference>
<evidence type="ECO:0000313" key="3">
    <source>
        <dbReference type="Proteomes" id="UP000008229"/>
    </source>
</evidence>
<protein>
    <submittedName>
        <fullName evidence="2">Enoyl-CoA hydratase/isomerase</fullName>
    </submittedName>
</protein>
<dbReference type="RefSeq" id="WP_012933664.1">
    <property type="nucleotide sequence ID" value="NC_013739.1"/>
</dbReference>
<evidence type="ECO:0000313" key="2">
    <source>
        <dbReference type="EMBL" id="ADB50613.1"/>
    </source>
</evidence>
<name>D3F5E6_CONWI</name>
<dbReference type="EMBL" id="CP001854">
    <property type="protein sequence ID" value="ADB50613.1"/>
    <property type="molecule type" value="Genomic_DNA"/>
</dbReference>
<dbReference type="Gene3D" id="3.90.226.10">
    <property type="entry name" value="2-enoyl-CoA Hydratase, Chain A, domain 1"/>
    <property type="match status" value="1"/>
</dbReference>
<dbReference type="SUPFAM" id="SSF52096">
    <property type="entry name" value="ClpP/crotonase"/>
    <property type="match status" value="1"/>
</dbReference>
<dbReference type="KEGG" id="cwo:Cwoe_2188"/>
<reference evidence="2 3" key="1">
    <citation type="journal article" date="2010" name="Stand. Genomic Sci.">
        <title>Complete genome sequence of Conexibacter woesei type strain (ID131577).</title>
        <authorList>
            <person name="Pukall R."/>
            <person name="Lapidus A."/>
            <person name="Glavina Del Rio T."/>
            <person name="Copeland A."/>
            <person name="Tice H."/>
            <person name="Cheng J.-F."/>
            <person name="Lucas S."/>
            <person name="Chen F."/>
            <person name="Nolan M."/>
            <person name="Bruce D."/>
            <person name="Goodwin L."/>
            <person name="Pitluck S."/>
            <person name="Mavromatis K."/>
            <person name="Ivanova N."/>
            <person name="Ovchinnikova G."/>
            <person name="Pati A."/>
            <person name="Chen A."/>
            <person name="Palaniappan K."/>
            <person name="Land M."/>
            <person name="Hauser L."/>
            <person name="Chang Y.-J."/>
            <person name="Jeffries C.D."/>
            <person name="Chain P."/>
            <person name="Meincke L."/>
            <person name="Sims D."/>
            <person name="Brettin T."/>
            <person name="Detter J.C."/>
            <person name="Rohde M."/>
            <person name="Goeker M."/>
            <person name="Bristow J."/>
            <person name="Eisen J.A."/>
            <person name="Markowitz V."/>
            <person name="Kyrpides N.C."/>
            <person name="Klenk H.-P."/>
            <person name="Hugenholtz P."/>
        </authorList>
    </citation>
    <scope>NUCLEOTIDE SEQUENCE [LARGE SCALE GENOMIC DNA]</scope>
    <source>
        <strain evidence="3">DSM 14684 / CIP 108061 / JCM 11494 / NBRC 100937 / ID131577</strain>
    </source>
</reference>
<dbReference type="InterPro" id="IPR014748">
    <property type="entry name" value="Enoyl-CoA_hydra_C"/>
</dbReference>
<keyword evidence="3" id="KW-1185">Reference proteome</keyword>
<dbReference type="HOGENOM" id="CLU_009834_7_2_11"/>
<dbReference type="STRING" id="469383.Cwoe_2188"/>